<evidence type="ECO:0000313" key="3">
    <source>
        <dbReference type="Proteomes" id="UP000275777"/>
    </source>
</evidence>
<dbReference type="SUPFAM" id="SSF51445">
    <property type="entry name" value="(Trans)glycosidases"/>
    <property type="match status" value="1"/>
</dbReference>
<organism evidence="2 3">
    <name type="scientific">Chromobacterium violaceum</name>
    <dbReference type="NCBI Taxonomy" id="536"/>
    <lineage>
        <taxon>Bacteria</taxon>
        <taxon>Pseudomonadati</taxon>
        <taxon>Pseudomonadota</taxon>
        <taxon>Betaproteobacteria</taxon>
        <taxon>Neisseriales</taxon>
        <taxon>Chromobacteriaceae</taxon>
        <taxon>Chromobacterium</taxon>
    </lineage>
</organism>
<dbReference type="Gene3D" id="3.20.20.80">
    <property type="entry name" value="Glycosidases"/>
    <property type="match status" value="1"/>
</dbReference>
<dbReference type="Gene3D" id="3.40.50.2000">
    <property type="entry name" value="Glycogen Phosphorylase B"/>
    <property type="match status" value="1"/>
</dbReference>
<name>A0A447TGX7_CHRVL</name>
<dbReference type="EMBL" id="LR134182">
    <property type="protein sequence ID" value="VEB44153.1"/>
    <property type="molecule type" value="Genomic_DNA"/>
</dbReference>
<dbReference type="InterPro" id="IPR001296">
    <property type="entry name" value="Glyco_trans_1"/>
</dbReference>
<dbReference type="InterPro" id="IPR017853">
    <property type="entry name" value="GH"/>
</dbReference>
<evidence type="ECO:0000259" key="1">
    <source>
        <dbReference type="Pfam" id="PF00534"/>
    </source>
</evidence>
<dbReference type="PANTHER" id="PTHR12631">
    <property type="entry name" value="ALPHA-L-IDURONIDASE"/>
    <property type="match status" value="1"/>
</dbReference>
<proteinExistence type="predicted"/>
<dbReference type="Proteomes" id="UP000275777">
    <property type="component" value="Chromosome"/>
</dbReference>
<dbReference type="GO" id="GO:0016757">
    <property type="term" value="F:glycosyltransferase activity"/>
    <property type="evidence" value="ECO:0007669"/>
    <property type="project" value="InterPro"/>
</dbReference>
<accession>A0A447TGX7</accession>
<sequence>MLLADPLLLARERRLAGRLSRLITLTAAGAQCLQARMRLPEGRVAVIPHGNRVVAARPLPPPTPLRLLYFGFLYPGKGIEDLLQALALLKSDRPSLAGELRLTLAGGTAPDLAFGNRGGYLRQLRERAARLGVAEPLLDWRLNLSAAQIPELIQSHHALALPYRESRKLAWLGRMRGTSGALSWAAACGRGAISSDARAFAEEVSHGNGAVFPQGDCAALARSLKALLEQPDLAERWGEQAARLGRERAWPGWRAGFSSCSDPCPGRAGHERPVAAAGFAALPAAGAGGRNPAASPRALAWRDFLGVNAHFLWFAPEQYRRQMAMLKKLGLSWVRVDLHWDRHEPRENQWQLAPLDRLAADLQAQRLKSVFYLVGSAPFASSSSSLLPGPSDQFPPRSPQVFASRMALLAKRYPAVSAWQVWNEPNLPAYWRPLPSPDGYGKLLQATVPALRQAAPASRW</sequence>
<protein>
    <submittedName>
        <fullName evidence="2">Beta-xylosidase</fullName>
    </submittedName>
</protein>
<feature type="domain" description="Glycosyl transferase family 1" evidence="1">
    <location>
        <begin position="61"/>
        <end position="242"/>
    </location>
</feature>
<dbReference type="SUPFAM" id="SSF53756">
    <property type="entry name" value="UDP-Glycosyltransferase/glycogen phosphorylase"/>
    <property type="match status" value="1"/>
</dbReference>
<dbReference type="AlphaFoldDB" id="A0A447TGX7"/>
<evidence type="ECO:0000313" key="2">
    <source>
        <dbReference type="EMBL" id="VEB44153.1"/>
    </source>
</evidence>
<dbReference type="PANTHER" id="PTHR12631:SF10">
    <property type="entry name" value="BETA-XYLOSIDASE-LIKE PROTEIN-RELATED"/>
    <property type="match status" value="1"/>
</dbReference>
<gene>
    <name evidence="2" type="ORF">NCTC9695_04628</name>
</gene>
<dbReference type="GO" id="GO:0004553">
    <property type="term" value="F:hydrolase activity, hydrolyzing O-glycosyl compounds"/>
    <property type="evidence" value="ECO:0007669"/>
    <property type="project" value="TreeGrafter"/>
</dbReference>
<dbReference type="Pfam" id="PF00534">
    <property type="entry name" value="Glycos_transf_1"/>
    <property type="match status" value="1"/>
</dbReference>
<dbReference type="InterPro" id="IPR051923">
    <property type="entry name" value="Glycosyl_Hydrolase_39"/>
</dbReference>
<reference evidence="2 3" key="1">
    <citation type="submission" date="2018-12" db="EMBL/GenBank/DDBJ databases">
        <authorList>
            <consortium name="Pathogen Informatics"/>
        </authorList>
    </citation>
    <scope>NUCLEOTIDE SEQUENCE [LARGE SCALE GENOMIC DNA]</scope>
    <source>
        <strain evidence="2 3">NCTC9695</strain>
    </source>
</reference>